<name>A0ABX8VE43_9FLAO</name>
<evidence type="ECO:0000313" key="2">
    <source>
        <dbReference type="EMBL" id="QYJ68906.1"/>
    </source>
</evidence>
<keyword evidence="1" id="KW-1133">Transmembrane helix</keyword>
<organism evidence="2 3">
    <name type="scientific">Flavobacterium litorale</name>
    <dbReference type="NCBI Taxonomy" id="2856519"/>
    <lineage>
        <taxon>Bacteria</taxon>
        <taxon>Pseudomonadati</taxon>
        <taxon>Bacteroidota</taxon>
        <taxon>Flavobacteriia</taxon>
        <taxon>Flavobacteriales</taxon>
        <taxon>Flavobacteriaceae</taxon>
        <taxon>Flavobacterium</taxon>
    </lineage>
</organism>
<gene>
    <name evidence="2" type="ORF">K1I41_03210</name>
</gene>
<protein>
    <recommendedName>
        <fullName evidence="4">Zinc-ribbon 15 domain-containing protein</fullName>
    </recommendedName>
</protein>
<accession>A0ABX8VE43</accession>
<evidence type="ECO:0000313" key="3">
    <source>
        <dbReference type="Proteomes" id="UP000825381"/>
    </source>
</evidence>
<keyword evidence="1" id="KW-0472">Membrane</keyword>
<keyword evidence="1" id="KW-0812">Transmembrane</keyword>
<evidence type="ECO:0000256" key="1">
    <source>
        <dbReference type="SAM" id="Phobius"/>
    </source>
</evidence>
<proteinExistence type="predicted"/>
<dbReference type="EMBL" id="CP080429">
    <property type="protein sequence ID" value="QYJ68906.1"/>
    <property type="molecule type" value="Genomic_DNA"/>
</dbReference>
<feature type="transmembrane region" description="Helical" evidence="1">
    <location>
        <begin position="88"/>
        <end position="109"/>
    </location>
</feature>
<sequence>MQTFYGMAGRVIAKKNVNRNCNKCNACNSIQLEIIQYYHYLFWMIPTYPTKERVVAISCTKCEHLPITVPKELDKIANDFKATAKTPWWMYLGILLIFVFTFVRLKLYIDESIKP</sequence>
<dbReference type="RefSeq" id="WP_220641244.1">
    <property type="nucleotide sequence ID" value="NZ_CP080429.1"/>
</dbReference>
<keyword evidence="3" id="KW-1185">Reference proteome</keyword>
<dbReference type="Proteomes" id="UP000825381">
    <property type="component" value="Chromosome"/>
</dbReference>
<reference evidence="2 3" key="1">
    <citation type="submission" date="2021-07" db="EMBL/GenBank/DDBJ databases">
        <title>Flavobacterium WSW3-B6 sp.nov, isolated from seaweed.</title>
        <authorList>
            <person name="Muhammad N."/>
            <person name="Ho H."/>
            <person name="Lee Y.-J."/>
            <person name="Nguyen T."/>
            <person name="Ho J."/>
            <person name="Kim S.-G."/>
        </authorList>
    </citation>
    <scope>NUCLEOTIDE SEQUENCE [LARGE SCALE GENOMIC DNA]</scope>
    <source>
        <strain evidence="2 3">WSW3-B6</strain>
    </source>
</reference>
<evidence type="ECO:0008006" key="4">
    <source>
        <dbReference type="Google" id="ProtNLM"/>
    </source>
</evidence>